<evidence type="ECO:0000256" key="6">
    <source>
        <dbReference type="ARBA" id="ARBA00023157"/>
    </source>
</evidence>
<accession>A0A9P3PUK5</accession>
<evidence type="ECO:0000313" key="9">
    <source>
        <dbReference type="Proteomes" id="UP001063166"/>
    </source>
</evidence>
<comment type="caution">
    <text evidence="8">The sequence shown here is derived from an EMBL/GenBank/DDBJ whole genome shotgun (WGS) entry which is preliminary data.</text>
</comment>
<comment type="subcellular location">
    <subcellularLocation>
        <location evidence="1 7">Secreted</location>
        <location evidence="1 7">Cell wall</location>
    </subcellularLocation>
</comment>
<dbReference type="InterPro" id="IPR019778">
    <property type="entry name" value="Class_I_Hydrophobin_CS"/>
</dbReference>
<keyword evidence="9" id="KW-1185">Reference proteome</keyword>
<evidence type="ECO:0000256" key="5">
    <source>
        <dbReference type="ARBA" id="ARBA00022729"/>
    </source>
</evidence>
<name>A0A9P3PUK5_LYOSH</name>
<dbReference type="InterPro" id="IPR001338">
    <property type="entry name" value="Class_I_Hydrophobin"/>
</dbReference>
<sequence length="114" mass="11390">MFARVSAFLLCFFFFAICTSADASVVIPRADQCNTGVILCCNSVQPATSPAVSQLAGLLGVDLGSTTGLVGLTCSSITVIGSGGNLCNGQPVCCTGSNIGGVLVLGCTPINLNL</sequence>
<keyword evidence="3 7" id="KW-0134">Cell wall</keyword>
<keyword evidence="6 7" id="KW-1015">Disulfide bond</keyword>
<dbReference type="GO" id="GO:0009277">
    <property type="term" value="C:fungal-type cell wall"/>
    <property type="evidence" value="ECO:0007669"/>
    <property type="project" value="InterPro"/>
</dbReference>
<evidence type="ECO:0000313" key="8">
    <source>
        <dbReference type="EMBL" id="GLB42298.1"/>
    </source>
</evidence>
<dbReference type="SMART" id="SM00075">
    <property type="entry name" value="HYDRO"/>
    <property type="match status" value="1"/>
</dbReference>
<protein>
    <recommendedName>
        <fullName evidence="7">Hydrophobin</fullName>
    </recommendedName>
</protein>
<dbReference type="Proteomes" id="UP001063166">
    <property type="component" value="Unassembled WGS sequence"/>
</dbReference>
<keyword evidence="5 7" id="KW-0732">Signal</keyword>
<feature type="signal peptide" evidence="7">
    <location>
        <begin position="1"/>
        <end position="23"/>
    </location>
</feature>
<evidence type="ECO:0000256" key="1">
    <source>
        <dbReference type="ARBA" id="ARBA00004191"/>
    </source>
</evidence>
<reference evidence="8" key="1">
    <citation type="submission" date="2022-07" db="EMBL/GenBank/DDBJ databases">
        <title>The genome of Lyophyllum shimeji provides insight into the initial evolution of ectomycorrhizal fungal genome.</title>
        <authorList>
            <person name="Kobayashi Y."/>
            <person name="Shibata T."/>
            <person name="Hirakawa H."/>
            <person name="Shigenobu S."/>
            <person name="Nishiyama T."/>
            <person name="Yamada A."/>
            <person name="Hasebe M."/>
            <person name="Kawaguchi M."/>
        </authorList>
    </citation>
    <scope>NUCLEOTIDE SEQUENCE</scope>
    <source>
        <strain evidence="8">AT787</strain>
    </source>
</reference>
<feature type="chain" id="PRO_5040532177" description="Hydrophobin" evidence="7">
    <location>
        <begin position="24"/>
        <end position="114"/>
    </location>
</feature>
<evidence type="ECO:0000256" key="4">
    <source>
        <dbReference type="ARBA" id="ARBA00022525"/>
    </source>
</evidence>
<dbReference type="OrthoDB" id="4225815at2759"/>
<gene>
    <name evidence="8" type="ORF">LshimejAT787_1103130</name>
</gene>
<dbReference type="EMBL" id="BRPK01000011">
    <property type="protein sequence ID" value="GLB42298.1"/>
    <property type="molecule type" value="Genomic_DNA"/>
</dbReference>
<dbReference type="GO" id="GO:0005199">
    <property type="term" value="F:structural constituent of cell wall"/>
    <property type="evidence" value="ECO:0007669"/>
    <property type="project" value="InterPro"/>
</dbReference>
<dbReference type="PROSITE" id="PS00956">
    <property type="entry name" value="HYDROPHOBIN"/>
    <property type="match status" value="1"/>
</dbReference>
<dbReference type="Pfam" id="PF01185">
    <property type="entry name" value="Hydrophobin"/>
    <property type="match status" value="1"/>
</dbReference>
<evidence type="ECO:0000256" key="7">
    <source>
        <dbReference type="RuleBase" id="RU365009"/>
    </source>
</evidence>
<organism evidence="8 9">
    <name type="scientific">Lyophyllum shimeji</name>
    <name type="common">Hon-shimeji</name>
    <name type="synonym">Tricholoma shimeji</name>
    <dbReference type="NCBI Taxonomy" id="47721"/>
    <lineage>
        <taxon>Eukaryota</taxon>
        <taxon>Fungi</taxon>
        <taxon>Dikarya</taxon>
        <taxon>Basidiomycota</taxon>
        <taxon>Agaricomycotina</taxon>
        <taxon>Agaricomycetes</taxon>
        <taxon>Agaricomycetidae</taxon>
        <taxon>Agaricales</taxon>
        <taxon>Tricholomatineae</taxon>
        <taxon>Lyophyllaceae</taxon>
        <taxon>Lyophyllum</taxon>
    </lineage>
</organism>
<dbReference type="AlphaFoldDB" id="A0A9P3PUK5"/>
<comment type="similarity">
    <text evidence="2 7">Belongs to the fungal hydrophobin family.</text>
</comment>
<dbReference type="CDD" id="cd23507">
    <property type="entry name" value="hydrophobin_I"/>
    <property type="match status" value="1"/>
</dbReference>
<proteinExistence type="inferred from homology"/>
<keyword evidence="4 7" id="KW-0964">Secreted</keyword>
<evidence type="ECO:0000256" key="2">
    <source>
        <dbReference type="ARBA" id="ARBA00010446"/>
    </source>
</evidence>
<evidence type="ECO:0000256" key="3">
    <source>
        <dbReference type="ARBA" id="ARBA00022512"/>
    </source>
</evidence>